<keyword evidence="2" id="KW-1185">Reference proteome</keyword>
<comment type="caution">
    <text evidence="1">The sequence shown here is derived from an EMBL/GenBank/DDBJ whole genome shotgun (WGS) entry which is preliminary data.</text>
</comment>
<reference evidence="1 2" key="1">
    <citation type="journal article" date="2013" name="Genome Announc.">
        <title>Draft Genome Sequence of Cesiribacter andamanensis Strain AMV16T, Isolated from a Soil Sample from a Mud Volcano in the Andaman Islands, India.</title>
        <authorList>
            <person name="Shivaji S."/>
            <person name="Ara S."/>
            <person name="Begum Z."/>
            <person name="Srinivas T.N."/>
            <person name="Singh A."/>
            <person name="Kumar Pinnaka A."/>
        </authorList>
    </citation>
    <scope>NUCLEOTIDE SEQUENCE [LARGE SCALE GENOMIC DNA]</scope>
    <source>
        <strain evidence="1 2">AMV16</strain>
    </source>
</reference>
<sequence length="89" mass="9700">MQGAVDLFFPVQLAQAGLRILNEYALAEDMRNLQGLCQGVDHRHMHPIAVTHGILQLGALARQAQHPQPLLPYTRGLVVVVDAALELLG</sequence>
<dbReference type="Proteomes" id="UP000011910">
    <property type="component" value="Unassembled WGS sequence"/>
</dbReference>
<gene>
    <name evidence="1" type="ORF">ADICEAN_04258</name>
</gene>
<evidence type="ECO:0000313" key="2">
    <source>
        <dbReference type="Proteomes" id="UP000011910"/>
    </source>
</evidence>
<organism evidence="1 2">
    <name type="scientific">Cesiribacter andamanensis AMV16</name>
    <dbReference type="NCBI Taxonomy" id="1279009"/>
    <lineage>
        <taxon>Bacteria</taxon>
        <taxon>Pseudomonadati</taxon>
        <taxon>Bacteroidota</taxon>
        <taxon>Cytophagia</taxon>
        <taxon>Cytophagales</taxon>
        <taxon>Cesiribacteraceae</taxon>
        <taxon>Cesiribacter</taxon>
    </lineage>
</organism>
<proteinExistence type="predicted"/>
<dbReference type="EMBL" id="AODQ01000231">
    <property type="protein sequence ID" value="EMR00626.1"/>
    <property type="molecule type" value="Genomic_DNA"/>
</dbReference>
<accession>M7N079</accession>
<evidence type="ECO:0000313" key="1">
    <source>
        <dbReference type="EMBL" id="EMR00626.1"/>
    </source>
</evidence>
<dbReference type="AlphaFoldDB" id="M7N079"/>
<name>M7N079_9BACT</name>
<protein>
    <submittedName>
        <fullName evidence="1">Uncharacterized protein</fullName>
    </submittedName>
</protein>